<comment type="caution">
    <text evidence="3">The sequence shown here is derived from an EMBL/GenBank/DDBJ whole genome shotgun (WGS) entry which is preliminary data.</text>
</comment>
<dbReference type="InterPro" id="IPR044031">
    <property type="entry name" value="TssC1_N"/>
</dbReference>
<organism evidence="3 4">
    <name type="scientific">Falsiroseomonas algicola</name>
    <dbReference type="NCBI Taxonomy" id="2716930"/>
    <lineage>
        <taxon>Bacteria</taxon>
        <taxon>Pseudomonadati</taxon>
        <taxon>Pseudomonadota</taxon>
        <taxon>Alphaproteobacteria</taxon>
        <taxon>Acetobacterales</taxon>
        <taxon>Roseomonadaceae</taxon>
        <taxon>Falsiroseomonas</taxon>
    </lineage>
</organism>
<dbReference type="RefSeq" id="WP_164693714.1">
    <property type="nucleotide sequence ID" value="NZ_JAAIKB010000002.1"/>
</dbReference>
<feature type="domain" description="TssC1 C-terminal" evidence="2">
    <location>
        <begin position="393"/>
        <end position="502"/>
    </location>
</feature>
<accession>A0A6M1LHR1</accession>
<dbReference type="PANTHER" id="PTHR35565:SF3">
    <property type="entry name" value="TYPE VI SECRETION SYSTEM SHEATH PROTEIN TSSC1"/>
    <property type="match status" value="1"/>
</dbReference>
<sequence>MPAEASPPPLREAVLAGRFIGRTDASAGEALASLIAQQDAAAILLAWYGEARLAVIARDEEPAEALRGALDRDVATIDRLISAQLDAVLHAPRLRRLEGSWRGLAWLVDRLPGSGGRIRVKMLTARWAEICRDLERAVEFDQSQMFRKIYEEEFGTAGGEPFGLIAADYEIRHLPAPSHPTDDVGALTALAGVAAASFTPIVFAASPELVGLDSFAEAAPAFDIASVLQGPEHARWRNAAAQDDMRFLCVALPRVLARAPWADDGARADRFRYRGHAAGAAQRVWTTPVYALAAVAIRAFDRFGWPGEVRGAEPQQDAVGGVVDGLAWERFASDPPHGPPPRAPLDLALTDEQERQISDGRLIPLSALEGLAEASFGALPSLHRPPRMNTAIAEANQRLSTQVNTLLCVSRFAHCIKLMGRDMVGSGREAEDVEAELQKWLNRFISGLGTGGAEVTAKYPLLNAKVEVRERRGKPGVYGCTVHLQPHHQLDEVGAAFRLVTEFAPRRAAA</sequence>
<dbReference type="Pfam" id="PF18945">
    <property type="entry name" value="VipB_2"/>
    <property type="match status" value="1"/>
</dbReference>
<evidence type="ECO:0000259" key="1">
    <source>
        <dbReference type="Pfam" id="PF05943"/>
    </source>
</evidence>
<name>A0A6M1LHR1_9PROT</name>
<dbReference type="Pfam" id="PF05943">
    <property type="entry name" value="VipB"/>
    <property type="match status" value="1"/>
</dbReference>
<evidence type="ECO:0000313" key="3">
    <source>
        <dbReference type="EMBL" id="NGM19846.1"/>
    </source>
</evidence>
<gene>
    <name evidence="3" type="primary">tssC</name>
    <name evidence="3" type="ORF">G3576_07450</name>
</gene>
<dbReference type="NCBIfam" id="TIGR03355">
    <property type="entry name" value="VI_chp_2"/>
    <property type="match status" value="1"/>
</dbReference>
<protein>
    <submittedName>
        <fullName evidence="3">Type VI secretion system contractile sheath large subunit</fullName>
    </submittedName>
</protein>
<dbReference type="AlphaFoldDB" id="A0A6M1LHR1"/>
<evidence type="ECO:0000313" key="4">
    <source>
        <dbReference type="Proteomes" id="UP000475385"/>
    </source>
</evidence>
<evidence type="ECO:0000259" key="2">
    <source>
        <dbReference type="Pfam" id="PF18945"/>
    </source>
</evidence>
<reference evidence="3 4" key="1">
    <citation type="submission" date="2020-02" db="EMBL/GenBank/DDBJ databases">
        <authorList>
            <person name="Kim H.M."/>
            <person name="Jeon C.O."/>
        </authorList>
    </citation>
    <scope>NUCLEOTIDE SEQUENCE [LARGE SCALE GENOMIC DNA]</scope>
    <source>
        <strain evidence="3 4">PeD5</strain>
    </source>
</reference>
<dbReference type="Proteomes" id="UP000475385">
    <property type="component" value="Unassembled WGS sequence"/>
</dbReference>
<proteinExistence type="predicted"/>
<dbReference type="InterPro" id="IPR044032">
    <property type="entry name" value="TssC1_C"/>
</dbReference>
<reference evidence="3 4" key="2">
    <citation type="submission" date="2020-03" db="EMBL/GenBank/DDBJ databases">
        <title>Roseomonas stagni sp. nov., isolated from pond water in Japan.</title>
        <authorList>
            <person name="Furuhata K."/>
            <person name="Miyamoto H."/>
            <person name="Goto K."/>
        </authorList>
    </citation>
    <scope>NUCLEOTIDE SEQUENCE [LARGE SCALE GENOMIC DNA]</scope>
    <source>
        <strain evidence="3 4">PeD5</strain>
    </source>
</reference>
<keyword evidence="4" id="KW-1185">Reference proteome</keyword>
<feature type="domain" description="TssC1 N-terminal" evidence="1">
    <location>
        <begin position="71"/>
        <end position="383"/>
    </location>
</feature>
<dbReference type="EMBL" id="JAAIKB010000002">
    <property type="protein sequence ID" value="NGM19846.1"/>
    <property type="molecule type" value="Genomic_DNA"/>
</dbReference>
<dbReference type="PANTHER" id="PTHR35565">
    <property type="entry name" value="CYTOPLASMIC PROTEIN-RELATED"/>
    <property type="match status" value="1"/>
</dbReference>
<dbReference type="InterPro" id="IPR010269">
    <property type="entry name" value="T6SS_TssC-like"/>
</dbReference>